<dbReference type="Pfam" id="PF08869">
    <property type="entry name" value="XisI"/>
    <property type="match status" value="1"/>
</dbReference>
<dbReference type="Proteomes" id="UP000252085">
    <property type="component" value="Unassembled WGS sequence"/>
</dbReference>
<dbReference type="SUPFAM" id="SSF143847">
    <property type="entry name" value="XisI-like"/>
    <property type="match status" value="1"/>
</dbReference>
<organism evidence="1 2">
    <name type="scientific">Nostoc punctiforme NIES-2108</name>
    <dbReference type="NCBI Taxonomy" id="1356359"/>
    <lineage>
        <taxon>Bacteria</taxon>
        <taxon>Bacillati</taxon>
        <taxon>Cyanobacteriota</taxon>
        <taxon>Cyanophyceae</taxon>
        <taxon>Nostocales</taxon>
        <taxon>Nostocaceae</taxon>
        <taxon>Nostoc</taxon>
    </lineage>
</organism>
<sequence length="113" mass="13073">MDKVALYRQYIQQLIQAKADRSMKSAKDVEAQPIFDTERDHYQLVYVGWTQNDIRDYGCLLHLDIKNGKIWIQYDGTEDGIAYELLKLGVPYQDIVLGFQPARVRSDTEFAVG</sequence>
<protein>
    <submittedName>
        <fullName evidence="1">Fatty-acid oxidation protein subunit alpha</fullName>
    </submittedName>
</protein>
<reference evidence="2" key="1">
    <citation type="submission" date="2016-04" db="EMBL/GenBank/DDBJ databases">
        <authorList>
            <person name="Tabuchi Yagui T.R."/>
        </authorList>
    </citation>
    <scope>NUCLEOTIDE SEQUENCE [LARGE SCALE GENOMIC DNA]</scope>
</reference>
<gene>
    <name evidence="1" type="ORF">A6769_15800</name>
</gene>
<dbReference type="Gene3D" id="3.30.310.110">
    <property type="entry name" value="XisI-like"/>
    <property type="match status" value="1"/>
</dbReference>
<name>A0A367RJ53_NOSPU</name>
<evidence type="ECO:0000313" key="2">
    <source>
        <dbReference type="Proteomes" id="UP000252085"/>
    </source>
</evidence>
<dbReference type="EMBL" id="LXQE01000148">
    <property type="protein sequence ID" value="RCJ36588.1"/>
    <property type="molecule type" value="Genomic_DNA"/>
</dbReference>
<proteinExistence type="predicted"/>
<evidence type="ECO:0000313" key="1">
    <source>
        <dbReference type="EMBL" id="RCJ36588.1"/>
    </source>
</evidence>
<dbReference type="InterPro" id="IPR035943">
    <property type="entry name" value="XisI-like_sf"/>
</dbReference>
<dbReference type="AlphaFoldDB" id="A0A367RJ53"/>
<accession>A0A367RJ53</accession>
<dbReference type="CDD" id="cd16382">
    <property type="entry name" value="XisI-like"/>
    <property type="match status" value="1"/>
</dbReference>
<dbReference type="InterPro" id="IPR014968">
    <property type="entry name" value="XisI"/>
</dbReference>
<comment type="caution">
    <text evidence="1">The sequence shown here is derived from an EMBL/GenBank/DDBJ whole genome shotgun (WGS) entry which is preliminary data.</text>
</comment>